<name>A0A915CPD2_9BILA</name>
<evidence type="ECO:0000313" key="2">
    <source>
        <dbReference type="Proteomes" id="UP000887574"/>
    </source>
</evidence>
<feature type="compositionally biased region" description="Polar residues" evidence="1">
    <location>
        <begin position="16"/>
        <end position="34"/>
    </location>
</feature>
<proteinExistence type="predicted"/>
<accession>A0A915CPD2</accession>
<evidence type="ECO:0000256" key="1">
    <source>
        <dbReference type="SAM" id="MobiDB-lite"/>
    </source>
</evidence>
<sequence length="138" mass="14897">MPNYVPVSPSICLDGSRQQTPSQMSQFSNTSPNPRQLVRGHSARANRTSTAPTRCKGVMQGRDKKPPSYASFHYALPPSTEGPPTVGSSVGEKELIESIGQALPPSGLNPLELKSKQKQRAVPSFPQPHFDTISVESL</sequence>
<dbReference type="WBParaSite" id="jg10698">
    <property type="protein sequence ID" value="jg10698"/>
    <property type="gene ID" value="jg10698"/>
</dbReference>
<dbReference type="AlphaFoldDB" id="A0A915CPD2"/>
<organism evidence="2 3">
    <name type="scientific">Ditylenchus dipsaci</name>
    <dbReference type="NCBI Taxonomy" id="166011"/>
    <lineage>
        <taxon>Eukaryota</taxon>
        <taxon>Metazoa</taxon>
        <taxon>Ecdysozoa</taxon>
        <taxon>Nematoda</taxon>
        <taxon>Chromadorea</taxon>
        <taxon>Rhabditida</taxon>
        <taxon>Tylenchina</taxon>
        <taxon>Tylenchomorpha</taxon>
        <taxon>Sphaerularioidea</taxon>
        <taxon>Anguinidae</taxon>
        <taxon>Anguininae</taxon>
        <taxon>Ditylenchus</taxon>
    </lineage>
</organism>
<evidence type="ECO:0000313" key="3">
    <source>
        <dbReference type="WBParaSite" id="jg10698"/>
    </source>
</evidence>
<reference evidence="3" key="1">
    <citation type="submission" date="2022-11" db="UniProtKB">
        <authorList>
            <consortium name="WormBaseParasite"/>
        </authorList>
    </citation>
    <scope>IDENTIFICATION</scope>
</reference>
<keyword evidence="2" id="KW-1185">Reference proteome</keyword>
<dbReference type="Proteomes" id="UP000887574">
    <property type="component" value="Unplaced"/>
</dbReference>
<feature type="region of interest" description="Disordered" evidence="1">
    <location>
        <begin position="1"/>
        <end position="138"/>
    </location>
</feature>
<protein>
    <submittedName>
        <fullName evidence="3">Uncharacterized protein</fullName>
    </submittedName>
</protein>